<proteinExistence type="predicted"/>
<evidence type="ECO:0000259" key="1">
    <source>
        <dbReference type="Pfam" id="PF10026"/>
    </source>
</evidence>
<feature type="domain" description="DUF2268" evidence="1">
    <location>
        <begin position="66"/>
        <end position="254"/>
    </location>
</feature>
<protein>
    <submittedName>
        <fullName evidence="2">DUF2268 domain-containing protein</fullName>
    </submittedName>
</protein>
<sequence length="260" mass="30665">MSVINTIEWLKDTPNQIDICKKLSTYFTDSNESEIAKYLHSFGMYKGKQQHLDKWIDIQEKEKIFSFVREEERKLQMEWNGPNIPIFIFPCDQNNRKIETEYKGRSGLAFKDKLFLFLSSETLKIDIRALFIHEYHHVCRLAALKKQEAKFTIIDTMILEGLAENAVREKMGERNVSSWTNLYSDNQCERFLERIINPQRDVIRENHKYTQLMFGTGLYPKMLGYAVGYYLVKNYMKQSGKTAKELLGTPAEVFFTHSKR</sequence>
<dbReference type="InterPro" id="IPR018728">
    <property type="entry name" value="DUF2268"/>
</dbReference>
<dbReference type="Pfam" id="PF10026">
    <property type="entry name" value="DUF2268"/>
    <property type="match status" value="1"/>
</dbReference>
<keyword evidence="3" id="KW-1185">Reference proteome</keyword>
<dbReference type="EMBL" id="JAGDEL010000004">
    <property type="protein sequence ID" value="MBO1511623.1"/>
    <property type="molecule type" value="Genomic_DNA"/>
</dbReference>
<comment type="caution">
    <text evidence="2">The sequence shown here is derived from an EMBL/GenBank/DDBJ whole genome shotgun (WGS) entry which is preliminary data.</text>
</comment>
<evidence type="ECO:0000313" key="3">
    <source>
        <dbReference type="Proteomes" id="UP000663981"/>
    </source>
</evidence>
<reference evidence="2 3" key="1">
    <citation type="submission" date="2021-03" db="EMBL/GenBank/DDBJ databases">
        <title>Whole genome sequence of Metabacillus bambusae BG109.</title>
        <authorList>
            <person name="Jeong J.W."/>
        </authorList>
    </citation>
    <scope>NUCLEOTIDE SEQUENCE [LARGE SCALE GENOMIC DNA]</scope>
    <source>
        <strain evidence="2 3">BG109</strain>
    </source>
</reference>
<organism evidence="2 3">
    <name type="scientific">Metabacillus bambusae</name>
    <dbReference type="NCBI Taxonomy" id="2795218"/>
    <lineage>
        <taxon>Bacteria</taxon>
        <taxon>Bacillati</taxon>
        <taxon>Bacillota</taxon>
        <taxon>Bacilli</taxon>
        <taxon>Bacillales</taxon>
        <taxon>Bacillaceae</taxon>
        <taxon>Metabacillus</taxon>
    </lineage>
</organism>
<gene>
    <name evidence="2" type="ORF">I7822_08070</name>
</gene>
<evidence type="ECO:0000313" key="2">
    <source>
        <dbReference type="EMBL" id="MBO1511623.1"/>
    </source>
</evidence>
<dbReference type="RefSeq" id="WP_207976774.1">
    <property type="nucleotide sequence ID" value="NZ_JAGDEL010000004.1"/>
</dbReference>
<name>A0ABS3N025_9BACI</name>
<dbReference type="Proteomes" id="UP000663981">
    <property type="component" value="Unassembled WGS sequence"/>
</dbReference>
<accession>A0ABS3N025</accession>